<reference evidence="3 4" key="1">
    <citation type="submission" date="2020-12" db="EMBL/GenBank/DDBJ databases">
        <title>WGS of Thermoactinomyces spp.</title>
        <authorList>
            <person name="Cheng K."/>
        </authorList>
    </citation>
    <scope>NUCLEOTIDE SEQUENCE [LARGE SCALE GENOMIC DNA]</scope>
    <source>
        <strain evidence="4">CICC 10650\ACCC 41061</strain>
    </source>
</reference>
<feature type="domain" description="DUF218" evidence="2">
    <location>
        <begin position="45"/>
        <end position="176"/>
    </location>
</feature>
<gene>
    <name evidence="3" type="ORF">I8U22_12005</name>
</gene>
<dbReference type="RefSeq" id="WP_049720539.1">
    <property type="nucleotide sequence ID" value="NZ_CP036487.1"/>
</dbReference>
<keyword evidence="4" id="KW-1185">Reference proteome</keyword>
<evidence type="ECO:0000313" key="4">
    <source>
        <dbReference type="Proteomes" id="UP000641910"/>
    </source>
</evidence>
<dbReference type="Proteomes" id="UP000641910">
    <property type="component" value="Unassembled WGS sequence"/>
</dbReference>
<dbReference type="CDD" id="cd06259">
    <property type="entry name" value="YdcF-like"/>
    <property type="match status" value="1"/>
</dbReference>
<dbReference type="PANTHER" id="PTHR30336">
    <property type="entry name" value="INNER MEMBRANE PROTEIN, PROBABLE PERMEASE"/>
    <property type="match status" value="1"/>
</dbReference>
<dbReference type="PANTHER" id="PTHR30336:SF20">
    <property type="entry name" value="DUF218 DOMAIN-CONTAINING PROTEIN"/>
    <property type="match status" value="1"/>
</dbReference>
<proteinExistence type="predicted"/>
<evidence type="ECO:0000313" key="3">
    <source>
        <dbReference type="EMBL" id="MBH8589532.1"/>
    </source>
</evidence>
<dbReference type="Pfam" id="PF02698">
    <property type="entry name" value="DUF218"/>
    <property type="match status" value="1"/>
</dbReference>
<keyword evidence="1" id="KW-1133">Transmembrane helix</keyword>
<dbReference type="InterPro" id="IPR014729">
    <property type="entry name" value="Rossmann-like_a/b/a_fold"/>
</dbReference>
<feature type="transmembrane region" description="Helical" evidence="1">
    <location>
        <begin position="6"/>
        <end position="27"/>
    </location>
</feature>
<comment type="caution">
    <text evidence="3">The sequence shown here is derived from an EMBL/GenBank/DDBJ whole genome shotgun (WGS) entry which is preliminary data.</text>
</comment>
<dbReference type="EMBL" id="JAECVU010000008">
    <property type="protein sequence ID" value="MBH8589532.1"/>
    <property type="molecule type" value="Genomic_DNA"/>
</dbReference>
<evidence type="ECO:0000256" key="1">
    <source>
        <dbReference type="SAM" id="Phobius"/>
    </source>
</evidence>
<accession>A0ABS0QK25</accession>
<sequence length="194" mass="22318">MLTSKWFWFGWLSALFFCGVFVFVHLWQWVSRFDHKDPPEEHAQVGIVLGAALWNQQPSPALRERLELALQLYRQGRVDYLILSGGLGNNGITEAEGMKNYLVERGVSPAHLLLEDRSSNTRENLLYSAQIIKRTGFEKITVITHDYHMLRALNYARQAGLEVTASPVHSKVLFLPYHKARECLALIKQQVFKH</sequence>
<dbReference type="Gene3D" id="3.40.50.620">
    <property type="entry name" value="HUPs"/>
    <property type="match status" value="1"/>
</dbReference>
<name>A0ABS0QK25_THEVU</name>
<dbReference type="InterPro" id="IPR003848">
    <property type="entry name" value="DUF218"/>
</dbReference>
<protein>
    <submittedName>
        <fullName evidence="3">YdcF family protein</fullName>
    </submittedName>
</protein>
<organism evidence="3 4">
    <name type="scientific">Thermoactinomyces vulgaris</name>
    <dbReference type="NCBI Taxonomy" id="2026"/>
    <lineage>
        <taxon>Bacteria</taxon>
        <taxon>Bacillati</taxon>
        <taxon>Bacillota</taxon>
        <taxon>Bacilli</taxon>
        <taxon>Bacillales</taxon>
        <taxon>Thermoactinomycetaceae</taxon>
        <taxon>Thermoactinomyces</taxon>
    </lineage>
</organism>
<keyword evidence="1" id="KW-0812">Transmembrane</keyword>
<dbReference type="InterPro" id="IPR051599">
    <property type="entry name" value="Cell_Envelope_Assoc"/>
</dbReference>
<evidence type="ECO:0000259" key="2">
    <source>
        <dbReference type="Pfam" id="PF02698"/>
    </source>
</evidence>
<keyword evidence="1" id="KW-0472">Membrane</keyword>